<proteinExistence type="predicted"/>
<sequence>MNKAIDEEGIIERRHNRDMMDLTPPPYQIALQRVAVGSKRLRIVELGTPYKRPMSSSGRLSVDVMMG</sequence>
<evidence type="ECO:0000313" key="3">
    <source>
        <dbReference type="Proteomes" id="UP000838756"/>
    </source>
</evidence>
<accession>A0A8S4S8P4</accession>
<dbReference type="Proteomes" id="UP000838756">
    <property type="component" value="Unassembled WGS sequence"/>
</dbReference>
<dbReference type="EMBL" id="CAKXAJ010025968">
    <property type="protein sequence ID" value="CAH2248032.1"/>
    <property type="molecule type" value="Genomic_DNA"/>
</dbReference>
<gene>
    <name evidence="2" type="primary">jg12740</name>
    <name evidence="2" type="ORF">PAEG_LOCUS21683</name>
</gene>
<dbReference type="AlphaFoldDB" id="A0A8S4S8P4"/>
<protein>
    <submittedName>
        <fullName evidence="2">Jg12740 protein</fullName>
    </submittedName>
</protein>
<dbReference type="OrthoDB" id="7466345at2759"/>
<evidence type="ECO:0000256" key="1">
    <source>
        <dbReference type="SAM" id="MobiDB-lite"/>
    </source>
</evidence>
<reference evidence="2" key="1">
    <citation type="submission" date="2022-03" db="EMBL/GenBank/DDBJ databases">
        <authorList>
            <person name="Lindestad O."/>
        </authorList>
    </citation>
    <scope>NUCLEOTIDE SEQUENCE</scope>
</reference>
<keyword evidence="3" id="KW-1185">Reference proteome</keyword>
<name>A0A8S4S8P4_9NEOP</name>
<feature type="compositionally biased region" description="Basic and acidic residues" evidence="1">
    <location>
        <begin position="1"/>
        <end position="20"/>
    </location>
</feature>
<feature type="region of interest" description="Disordered" evidence="1">
    <location>
        <begin position="1"/>
        <end position="23"/>
    </location>
</feature>
<organism evidence="2 3">
    <name type="scientific">Pararge aegeria aegeria</name>
    <dbReference type="NCBI Taxonomy" id="348720"/>
    <lineage>
        <taxon>Eukaryota</taxon>
        <taxon>Metazoa</taxon>
        <taxon>Ecdysozoa</taxon>
        <taxon>Arthropoda</taxon>
        <taxon>Hexapoda</taxon>
        <taxon>Insecta</taxon>
        <taxon>Pterygota</taxon>
        <taxon>Neoptera</taxon>
        <taxon>Endopterygota</taxon>
        <taxon>Lepidoptera</taxon>
        <taxon>Glossata</taxon>
        <taxon>Ditrysia</taxon>
        <taxon>Papilionoidea</taxon>
        <taxon>Nymphalidae</taxon>
        <taxon>Satyrinae</taxon>
        <taxon>Satyrini</taxon>
        <taxon>Parargina</taxon>
        <taxon>Pararge</taxon>
    </lineage>
</organism>
<evidence type="ECO:0000313" key="2">
    <source>
        <dbReference type="EMBL" id="CAH2248032.1"/>
    </source>
</evidence>
<comment type="caution">
    <text evidence="2">The sequence shown here is derived from an EMBL/GenBank/DDBJ whole genome shotgun (WGS) entry which is preliminary data.</text>
</comment>